<feature type="domain" description="RagB/SusD" evidence="6">
    <location>
        <begin position="361"/>
        <end position="606"/>
    </location>
</feature>
<evidence type="ECO:0000256" key="5">
    <source>
        <dbReference type="ARBA" id="ARBA00023237"/>
    </source>
</evidence>
<dbReference type="Gene3D" id="1.25.40.390">
    <property type="match status" value="1"/>
</dbReference>
<evidence type="ECO:0000256" key="2">
    <source>
        <dbReference type="ARBA" id="ARBA00006275"/>
    </source>
</evidence>
<dbReference type="EMBL" id="JBHSBY010000143">
    <property type="protein sequence ID" value="MFC4198826.1"/>
    <property type="molecule type" value="Genomic_DNA"/>
</dbReference>
<keyword evidence="3" id="KW-0732">Signal</keyword>
<accession>A0ABV8NSL1</accession>
<evidence type="ECO:0000259" key="7">
    <source>
        <dbReference type="Pfam" id="PF14322"/>
    </source>
</evidence>
<keyword evidence="9" id="KW-1185">Reference proteome</keyword>
<evidence type="ECO:0000259" key="6">
    <source>
        <dbReference type="Pfam" id="PF07980"/>
    </source>
</evidence>
<comment type="subcellular location">
    <subcellularLocation>
        <location evidence="1">Cell outer membrane</location>
    </subcellularLocation>
</comment>
<dbReference type="PROSITE" id="PS51257">
    <property type="entry name" value="PROKAR_LIPOPROTEIN"/>
    <property type="match status" value="1"/>
</dbReference>
<keyword evidence="4" id="KW-0472">Membrane</keyword>
<evidence type="ECO:0000313" key="9">
    <source>
        <dbReference type="Proteomes" id="UP001595792"/>
    </source>
</evidence>
<evidence type="ECO:0000256" key="4">
    <source>
        <dbReference type="ARBA" id="ARBA00023136"/>
    </source>
</evidence>
<dbReference type="RefSeq" id="WP_378962871.1">
    <property type="nucleotide sequence ID" value="NZ_JBHSBY010000143.1"/>
</dbReference>
<gene>
    <name evidence="8" type="ORF">ACFOUY_19120</name>
</gene>
<evidence type="ECO:0000256" key="3">
    <source>
        <dbReference type="ARBA" id="ARBA00022729"/>
    </source>
</evidence>
<protein>
    <submittedName>
        <fullName evidence="8">RagB/SusD family nutrient uptake outer membrane protein</fullName>
    </submittedName>
</protein>
<dbReference type="Pfam" id="PF14322">
    <property type="entry name" value="SusD-like_3"/>
    <property type="match status" value="1"/>
</dbReference>
<comment type="caution">
    <text evidence="8">The sequence shown here is derived from an EMBL/GenBank/DDBJ whole genome shotgun (WGS) entry which is preliminary data.</text>
</comment>
<dbReference type="InterPro" id="IPR011990">
    <property type="entry name" value="TPR-like_helical_dom_sf"/>
</dbReference>
<dbReference type="Proteomes" id="UP001595792">
    <property type="component" value="Unassembled WGS sequence"/>
</dbReference>
<comment type="similarity">
    <text evidence="2">Belongs to the SusD family.</text>
</comment>
<feature type="domain" description="SusD-like N-terminal" evidence="7">
    <location>
        <begin position="122"/>
        <end position="243"/>
    </location>
</feature>
<reference evidence="9" key="1">
    <citation type="journal article" date="2019" name="Int. J. Syst. Evol. Microbiol.">
        <title>The Global Catalogue of Microorganisms (GCM) 10K type strain sequencing project: providing services to taxonomists for standard genome sequencing and annotation.</title>
        <authorList>
            <consortium name="The Broad Institute Genomics Platform"/>
            <consortium name="The Broad Institute Genome Sequencing Center for Infectious Disease"/>
            <person name="Wu L."/>
            <person name="Ma J."/>
        </authorList>
    </citation>
    <scope>NUCLEOTIDE SEQUENCE [LARGE SCALE GENOMIC DNA]</scope>
    <source>
        <strain evidence="9">CCM 8689</strain>
    </source>
</reference>
<evidence type="ECO:0000313" key="8">
    <source>
        <dbReference type="EMBL" id="MFC4198826.1"/>
    </source>
</evidence>
<sequence length="606" mass="67729">MKSLLYKTTLMLLVCMSFSCKKDITQFLEKPPGISLDEDKVFSSQEEIEQYISTGYQYSIPTFFGVRDGLNGTLTVSPTGRIPTQATTIFAGATDEAESTADFTSNNAWNGGSVQPTTILGDEDVMYFARFKGIRLANILLERIDAAPVTAAYKQQVKAEAKFLRAINNFETFKRYGGFQIINKRLTAEESSTLARSSIQACVDFIIKDLDEAFTELPAGFPVEAQKGRVNKSAIAALKSRTLLYAASPLFNTGTPYISYGNNSLICYGNFSAQRWQLAADAALVALNTATGEGFQLLNDPAKRNPVPVNRAVLGNYRESWEAPDNNELILSYKGFPSSGRFSHPWQHVLPNMDPPFDGYFSGTAVNHRFIKRYEKKDGTVQTWGSSGNDLVQKYSELDPRFAQTVGFNGSRFSQNQPILETFQGGVHSRTCKTGAWMKKLVPDLLYAGNLVPIISVFRYNELLLNYAEAINEFQGPGVATGATPPIIPVSAYDALNAIRLRSGMPPLPAGLSKDQFRLRLQNERAIELAFENYRIWDVRRWLIAENDGIMNGAVLGLRITTLPASQFRYEEFVVENRVFPKRLYLHPYDRDEILRNPNMIQNPGW</sequence>
<dbReference type="InterPro" id="IPR033985">
    <property type="entry name" value="SusD-like_N"/>
</dbReference>
<dbReference type="InterPro" id="IPR012944">
    <property type="entry name" value="SusD_RagB_dom"/>
</dbReference>
<dbReference type="Pfam" id="PF07980">
    <property type="entry name" value="SusD_RagB"/>
    <property type="match status" value="1"/>
</dbReference>
<proteinExistence type="inferred from homology"/>
<dbReference type="SUPFAM" id="SSF48452">
    <property type="entry name" value="TPR-like"/>
    <property type="match status" value="1"/>
</dbReference>
<keyword evidence="5" id="KW-0998">Cell outer membrane</keyword>
<organism evidence="8 9">
    <name type="scientific">Pedobacter jamesrossensis</name>
    <dbReference type="NCBI Taxonomy" id="1908238"/>
    <lineage>
        <taxon>Bacteria</taxon>
        <taxon>Pseudomonadati</taxon>
        <taxon>Bacteroidota</taxon>
        <taxon>Sphingobacteriia</taxon>
        <taxon>Sphingobacteriales</taxon>
        <taxon>Sphingobacteriaceae</taxon>
        <taxon>Pedobacter</taxon>
    </lineage>
</organism>
<evidence type="ECO:0000256" key="1">
    <source>
        <dbReference type="ARBA" id="ARBA00004442"/>
    </source>
</evidence>
<name>A0ABV8NSL1_9SPHI</name>